<dbReference type="EMBL" id="LN847226">
    <property type="protein sequence ID" value="CRI45882.1"/>
    <property type="molecule type" value="Genomic_DNA"/>
</dbReference>
<evidence type="ECO:0000313" key="11">
    <source>
        <dbReference type="EMBL" id="CRI51563.1"/>
    </source>
</evidence>
<gene>
    <name evidence="2" type="ordered locus">CP_0350</name>
    <name evidence="1" type="ordered locus">CPn_0405</name>
    <name evidence="3" type="ORF">BN1224_CV15_B_03430</name>
    <name evidence="5" type="ORF">BN1224_GiD_A_04190</name>
    <name evidence="6" type="ORF">BN1224_H12_DW_00370</name>
    <name evidence="7" type="ORF">BN1224_MUL2216_E_01430</name>
    <name evidence="8" type="ORF">BN1224_Panola_F_00750</name>
    <name evidence="10" type="ORF">BN1224_PB1_B_04060</name>
    <name evidence="9" type="ORF">BN1224_U1271_C_02470</name>
    <name evidence="11" type="ORF">BN1224_UZG1_A_04180</name>
    <name evidence="12" type="ORF">BN1224_Wien2_G_00420</name>
    <name evidence="13" type="ORF">BN1224_YK41_BN_00430</name>
    <name evidence="4" type="ORF">CWL029c_C_02460</name>
</gene>
<dbReference type="EMBL" id="LN847245">
    <property type="protein sequence ID" value="CRI51563.1"/>
    <property type="molecule type" value="Genomic_DNA"/>
</dbReference>
<accession>Q9Z8D8</accession>
<evidence type="ECO:0000313" key="6">
    <source>
        <dbReference type="EMBL" id="CRI43641.1"/>
    </source>
</evidence>
<accession>Q7AIU4</accession>
<evidence type="ECO:0000313" key="12">
    <source>
        <dbReference type="EMBL" id="CRI52855.1"/>
    </source>
</evidence>
<reference evidence="1 15" key="1">
    <citation type="journal article" date="1999" name="Nat. Genet.">
        <title>Comparative genomes of Chlamydia pneumoniae and C. trachomatis.</title>
        <authorList>
            <person name="Kalman S."/>
            <person name="Mitchell W."/>
            <person name="Marathe R."/>
            <person name="Lammel C."/>
            <person name="Fan J."/>
            <person name="Hyman R.W."/>
            <person name="Olinger L."/>
            <person name="Grimwood J."/>
            <person name="Davis R.W."/>
            <person name="Stephens R.S."/>
        </authorList>
    </citation>
    <scope>NUCLEOTIDE SEQUENCE [LARGE SCALE GENOMIC DNA]</scope>
    <source>
        <strain evidence="1 15">CWL029</strain>
    </source>
</reference>
<dbReference type="EMBL" id="LN846998">
    <property type="protein sequence ID" value="CRI38020.1"/>
    <property type="molecule type" value="Genomic_DNA"/>
</dbReference>
<protein>
    <submittedName>
        <fullName evidence="2">Uncharacterized protein</fullName>
    </submittedName>
</protein>
<evidence type="ECO:0000313" key="15">
    <source>
        <dbReference type="Proteomes" id="UP000000801"/>
    </source>
</evidence>
<evidence type="ECO:0000313" key="7">
    <source>
        <dbReference type="EMBL" id="CRI45882.1"/>
    </source>
</evidence>
<dbReference type="EMBL" id="LN847177">
    <property type="protein sequence ID" value="CRI43641.1"/>
    <property type="molecule type" value="Genomic_DNA"/>
</dbReference>
<dbReference type="EMBL" id="LN847240">
    <property type="protein sequence ID" value="CRI50437.1"/>
    <property type="molecule type" value="Genomic_DNA"/>
</dbReference>
<dbReference type="EMBL" id="LN849039">
    <property type="protein sequence ID" value="CRI73055.1"/>
    <property type="molecule type" value="Genomic_DNA"/>
</dbReference>
<evidence type="ECO:0000313" key="4">
    <source>
        <dbReference type="EMBL" id="CRI40286.1"/>
    </source>
</evidence>
<dbReference type="PIR" id="C86541">
    <property type="entry name" value="C86541"/>
</dbReference>
<evidence type="ECO:0000313" key="3">
    <source>
        <dbReference type="EMBL" id="CRI38020.1"/>
    </source>
</evidence>
<dbReference type="EMBL" id="LN847254">
    <property type="protein sequence ID" value="CRI52855.1"/>
    <property type="molecule type" value="Genomic_DNA"/>
</dbReference>
<evidence type="ECO:0000313" key="5">
    <source>
        <dbReference type="EMBL" id="CRI41418.1"/>
    </source>
</evidence>
<organism evidence="14">
    <name type="scientific">Chlamydia pneumoniae</name>
    <name type="common">Chlamydophila pneumoniae</name>
    <dbReference type="NCBI Taxonomy" id="83558"/>
    <lineage>
        <taxon>Bacteria</taxon>
        <taxon>Pseudomonadati</taxon>
        <taxon>Chlamydiota</taxon>
        <taxon>Chlamydiia</taxon>
        <taxon>Chlamydiales</taxon>
        <taxon>Chlamydiaceae</taxon>
        <taxon>Chlamydia/Chlamydophila group</taxon>
        <taxon>Chlamydia</taxon>
    </lineage>
</organism>
<evidence type="ECO:0000313" key="10">
    <source>
        <dbReference type="EMBL" id="CRI50437.1"/>
    </source>
</evidence>
<dbReference type="EMBL" id="LN847008">
    <property type="protein sequence ID" value="CRI41418.1"/>
    <property type="molecule type" value="Genomic_DNA"/>
</dbReference>
<dbReference type="KEGG" id="cpn:CPn_0405"/>
<dbReference type="Proteomes" id="UP000000583">
    <property type="component" value="Chromosome"/>
</dbReference>
<evidence type="ECO:0000313" key="9">
    <source>
        <dbReference type="EMBL" id="CRI49307.1"/>
    </source>
</evidence>
<sequence>MGFTDYLGGCLTNPLGKFPSPQNPQVVTIAPSSTTPQAVSSAVQGFLQTGGAASSTATTTTASGASALGLSPDQVQALLTNLLNVGQPSVGQPSTSAGTSGASSSSASMQQQLLQLILDKTTGSGGSSVSSEQLQQLLSLVSQMTTSQGGSGGTQAGQAASVLLNLLSATGSAAANPLGTAASLAQIIYAAVTSPGAKKTSEFCYNYCGETCQGNCGCPTCGCPDGQCGCGGFGRFFCGVWKNCCGIGEGSQEPAIPL</sequence>
<reference evidence="3" key="3">
    <citation type="submission" date="2015-05" db="EMBL/GenBank/DDBJ databases">
        <authorList>
            <person name="Rattei Thomas"/>
        </authorList>
    </citation>
    <scope>NUCLEOTIDE SEQUENCE</scope>
    <source>
        <strain evidence="3">CV15</strain>
        <strain evidence="4">CWL029c</strain>
        <strain evidence="5">GiD</strain>
        <strain evidence="6">H12</strain>
        <strain evidence="7">MUL2216</strain>
        <strain evidence="8">Panola</strain>
        <strain evidence="10">PB1</strain>
        <strain evidence="9">U1271</strain>
        <strain evidence="11">UZG1</strain>
        <strain evidence="12">Wien2</strain>
        <strain evidence="13">YK41</strain>
    </source>
</reference>
<dbReference type="EMBL" id="LN847232">
    <property type="protein sequence ID" value="CRI47012.1"/>
    <property type="molecule type" value="Genomic_DNA"/>
</dbReference>
<dbReference type="EMBL" id="AE002161">
    <property type="protein sequence ID" value="AAF38202.1"/>
    <property type="molecule type" value="Genomic_DNA"/>
</dbReference>
<reference evidence="2 14" key="2">
    <citation type="journal article" date="2000" name="Nucleic Acids Res.">
        <title>Genome sequences of Chlamydia trachomatis MoPn and Chlamydia pneumoniae AR39.</title>
        <authorList>
            <person name="Read T.D."/>
            <person name="Brunham R.C."/>
            <person name="Shen C."/>
            <person name="Gill S.R."/>
            <person name="Heidelberg J.F."/>
            <person name="White O."/>
            <person name="Hickey E.K."/>
            <person name="Peterson J.D."/>
            <person name="Utterback T.R."/>
            <person name="Berry K.J."/>
            <person name="Bass S."/>
            <person name="Linher K.D."/>
            <person name="Weidman J.F."/>
            <person name="Khouri H.M."/>
            <person name="Craven B."/>
            <person name="Bowman C."/>
            <person name="Dodson R.J."/>
            <person name="Gwinn M.L."/>
            <person name="Nelson W.C."/>
            <person name="DeBoy R.T."/>
            <person name="Kolonay J.F."/>
            <person name="McClarty G."/>
            <person name="Salzberg S.L."/>
            <person name="Eisen J.A."/>
            <person name="Fraser C.M."/>
        </authorList>
    </citation>
    <scope>NUCLEOTIDE SEQUENCE [LARGE SCALE GENOMIC DNA]</scope>
    <source>
        <strain evidence="2 14">AR39</strain>
    </source>
</reference>
<dbReference type="EMBL" id="AE001363">
    <property type="protein sequence ID" value="AAD18549.1"/>
    <property type="molecule type" value="Genomic_DNA"/>
</dbReference>
<dbReference type="Proteomes" id="UP000000801">
    <property type="component" value="Chromosome"/>
</dbReference>
<evidence type="ECO:0000313" key="1">
    <source>
        <dbReference type="EMBL" id="AAD18549.1"/>
    </source>
</evidence>
<evidence type="ECO:0000313" key="2">
    <source>
        <dbReference type="EMBL" id="AAF38202.1"/>
    </source>
</evidence>
<dbReference type="AlphaFoldDB" id="Q9Z8D8"/>
<evidence type="ECO:0000313" key="13">
    <source>
        <dbReference type="EMBL" id="CRI73055.1"/>
    </source>
</evidence>
<proteinExistence type="predicted"/>
<dbReference type="PATRIC" id="fig|115713.3.peg.448"/>
<evidence type="ECO:0000313" key="14">
    <source>
        <dbReference type="Proteomes" id="UP000000583"/>
    </source>
</evidence>
<name>Q9Z8D8_CHLPN</name>
<dbReference type="EMBL" id="LN847244">
    <property type="protein sequence ID" value="CRI49307.1"/>
    <property type="molecule type" value="Genomic_DNA"/>
</dbReference>
<dbReference type="HOGENOM" id="CLU_1118605_0_0_0"/>
<dbReference type="KEGG" id="cpa:CP_0350"/>
<accession>Q7DET4</accession>
<dbReference type="PIR" id="D72082">
    <property type="entry name" value="D72082"/>
</dbReference>
<evidence type="ECO:0000313" key="8">
    <source>
        <dbReference type="EMBL" id="CRI47012.1"/>
    </source>
</evidence>
<dbReference type="EMBL" id="LN847003">
    <property type="protein sequence ID" value="CRI40286.1"/>
    <property type="molecule type" value="Genomic_DNA"/>
</dbReference>